<dbReference type="InterPro" id="IPR038937">
    <property type="entry name" value="RopGEF"/>
</dbReference>
<feature type="domain" description="PRONE" evidence="3">
    <location>
        <begin position="1"/>
        <end position="373"/>
    </location>
</feature>
<sequence length="373" mass="42150">AEVEMMKERFARLLLGEDMSGGSKGVCTALAISNAITNLSASVFGELWRLEPLSVEKKKMWRREMEWILSVTDHIVELVPTWQTFPDGSSVEVMVSNPRADLHINLPALRKLDMMLLECLDGFSKTEFWYVDQSVAMSEAEEQGTPRKSLPRQEEKWWLPTPRVPANGLSAESKKRLQHQKDSINQVLKASMAINAQVLSEMDVPEVYWESLPKNGRSSLGEGFYRCLSFEQFSPEALLATLTMASEHHILEIANRVEAAIHTWKRKVSSRHPHTDGKPNARSSWGGLMKDLVGDGDRRETLIARAETLLLCLKHKFPGLPQTLLDIHKIQYNKDVGQSILESYSRVLESLAFSIISRIDDVLHIDELAMTAD</sequence>
<evidence type="ECO:0000256" key="2">
    <source>
        <dbReference type="PROSITE-ProRule" id="PRU00663"/>
    </source>
</evidence>
<feature type="non-terminal residue" evidence="4">
    <location>
        <position position="373"/>
    </location>
</feature>
<dbReference type="InterPro" id="IPR005512">
    <property type="entry name" value="PRONE_dom"/>
</dbReference>
<gene>
    <name evidence="4" type="ORF">SELMODRAFT_62356</name>
</gene>
<dbReference type="Pfam" id="PF03759">
    <property type="entry name" value="PRONE"/>
    <property type="match status" value="1"/>
</dbReference>
<dbReference type="OrthoDB" id="1053009at2759"/>
<dbReference type="eggNOG" id="ENOG502QPIY">
    <property type="taxonomic scope" value="Eukaryota"/>
</dbReference>
<proteinExistence type="predicted"/>
<dbReference type="FunCoup" id="D8RBK7">
    <property type="interactions" value="753"/>
</dbReference>
<dbReference type="KEGG" id="smo:SELMODRAFT_62356"/>
<dbReference type="Proteomes" id="UP000001514">
    <property type="component" value="Unassembled WGS sequence"/>
</dbReference>
<dbReference type="HOGENOM" id="CLU_019073_0_2_1"/>
<evidence type="ECO:0000313" key="4">
    <source>
        <dbReference type="EMBL" id="EFJ30813.1"/>
    </source>
</evidence>
<dbReference type="GO" id="GO:0005085">
    <property type="term" value="F:guanyl-nucleotide exchange factor activity"/>
    <property type="evidence" value="ECO:0000318"/>
    <property type="project" value="GO_Central"/>
</dbReference>
<dbReference type="Gramene" id="EFJ30813">
    <property type="protein sequence ID" value="EFJ30813"/>
    <property type="gene ID" value="SELMODRAFT_62356"/>
</dbReference>
<accession>D8RBK7</accession>
<dbReference type="GO" id="GO:0005886">
    <property type="term" value="C:plasma membrane"/>
    <property type="evidence" value="ECO:0000318"/>
    <property type="project" value="GO_Central"/>
</dbReference>
<dbReference type="FunFam" id="1.20.58.2010:FF:000001">
    <property type="entry name" value="Rop guanine nucleotide exchange factor 14"/>
    <property type="match status" value="1"/>
</dbReference>
<protein>
    <recommendedName>
        <fullName evidence="3">PRONE domain-containing protein</fullName>
    </recommendedName>
</protein>
<dbReference type="Gene3D" id="1.20.58.2010">
    <property type="entry name" value="PRONE domain, subdomain 1"/>
    <property type="match status" value="2"/>
</dbReference>
<dbReference type="PANTHER" id="PTHR33101:SF6">
    <property type="entry name" value="ROP GUANINE NUCLEOTIDE EXCHANGE FACTOR 1"/>
    <property type="match status" value="1"/>
</dbReference>
<dbReference type="InParanoid" id="D8RBK7"/>
<feature type="non-terminal residue" evidence="4">
    <location>
        <position position="1"/>
    </location>
</feature>
<dbReference type="AlphaFoldDB" id="D8RBK7"/>
<dbReference type="PROSITE" id="PS51334">
    <property type="entry name" value="PRONE"/>
    <property type="match status" value="1"/>
</dbReference>
<dbReference type="PANTHER" id="PTHR33101">
    <property type="entry name" value="ROP GUANINE NUCLEOTIDE EXCHANGE FACTOR 1"/>
    <property type="match status" value="1"/>
</dbReference>
<name>D8RBK7_SELML</name>
<dbReference type="FunFam" id="1.20.58.2010:FF:000003">
    <property type="entry name" value="Rop guanine nucleotide exchange factor 14"/>
    <property type="match status" value="1"/>
</dbReference>
<keyword evidence="1 2" id="KW-0344">Guanine-nucleotide releasing factor</keyword>
<organism evidence="5">
    <name type="scientific">Selaginella moellendorffii</name>
    <name type="common">Spikemoss</name>
    <dbReference type="NCBI Taxonomy" id="88036"/>
    <lineage>
        <taxon>Eukaryota</taxon>
        <taxon>Viridiplantae</taxon>
        <taxon>Streptophyta</taxon>
        <taxon>Embryophyta</taxon>
        <taxon>Tracheophyta</taxon>
        <taxon>Lycopodiopsida</taxon>
        <taxon>Selaginellales</taxon>
        <taxon>Selaginellaceae</taxon>
        <taxon>Selaginella</taxon>
    </lineage>
</organism>
<evidence type="ECO:0000259" key="3">
    <source>
        <dbReference type="PROSITE" id="PS51334"/>
    </source>
</evidence>
<evidence type="ECO:0000256" key="1">
    <source>
        <dbReference type="ARBA" id="ARBA00022658"/>
    </source>
</evidence>
<reference evidence="4 5" key="1">
    <citation type="journal article" date="2011" name="Science">
        <title>The Selaginella genome identifies genetic changes associated with the evolution of vascular plants.</title>
        <authorList>
            <person name="Banks J.A."/>
            <person name="Nishiyama T."/>
            <person name="Hasebe M."/>
            <person name="Bowman J.L."/>
            <person name="Gribskov M."/>
            <person name="dePamphilis C."/>
            <person name="Albert V.A."/>
            <person name="Aono N."/>
            <person name="Aoyama T."/>
            <person name="Ambrose B.A."/>
            <person name="Ashton N.W."/>
            <person name="Axtell M.J."/>
            <person name="Barker E."/>
            <person name="Barker M.S."/>
            <person name="Bennetzen J.L."/>
            <person name="Bonawitz N.D."/>
            <person name="Chapple C."/>
            <person name="Cheng C."/>
            <person name="Correa L.G."/>
            <person name="Dacre M."/>
            <person name="DeBarry J."/>
            <person name="Dreyer I."/>
            <person name="Elias M."/>
            <person name="Engstrom E.M."/>
            <person name="Estelle M."/>
            <person name="Feng L."/>
            <person name="Finet C."/>
            <person name="Floyd S.K."/>
            <person name="Frommer W.B."/>
            <person name="Fujita T."/>
            <person name="Gramzow L."/>
            <person name="Gutensohn M."/>
            <person name="Harholt J."/>
            <person name="Hattori M."/>
            <person name="Heyl A."/>
            <person name="Hirai T."/>
            <person name="Hiwatashi Y."/>
            <person name="Ishikawa M."/>
            <person name="Iwata M."/>
            <person name="Karol K.G."/>
            <person name="Koehler B."/>
            <person name="Kolukisaoglu U."/>
            <person name="Kubo M."/>
            <person name="Kurata T."/>
            <person name="Lalonde S."/>
            <person name="Li K."/>
            <person name="Li Y."/>
            <person name="Litt A."/>
            <person name="Lyons E."/>
            <person name="Manning G."/>
            <person name="Maruyama T."/>
            <person name="Michael T.P."/>
            <person name="Mikami K."/>
            <person name="Miyazaki S."/>
            <person name="Morinaga S."/>
            <person name="Murata T."/>
            <person name="Mueller-Roeber B."/>
            <person name="Nelson D.R."/>
            <person name="Obara M."/>
            <person name="Oguri Y."/>
            <person name="Olmstead R.G."/>
            <person name="Onodera N."/>
            <person name="Petersen B.L."/>
            <person name="Pils B."/>
            <person name="Prigge M."/>
            <person name="Rensing S.A."/>
            <person name="Riano-Pachon D.M."/>
            <person name="Roberts A.W."/>
            <person name="Sato Y."/>
            <person name="Scheller H.V."/>
            <person name="Schulz B."/>
            <person name="Schulz C."/>
            <person name="Shakirov E.V."/>
            <person name="Shibagaki N."/>
            <person name="Shinohara N."/>
            <person name="Shippen D.E."/>
            <person name="Soerensen I."/>
            <person name="Sotooka R."/>
            <person name="Sugimoto N."/>
            <person name="Sugita M."/>
            <person name="Sumikawa N."/>
            <person name="Tanurdzic M."/>
            <person name="Theissen G."/>
            <person name="Ulvskov P."/>
            <person name="Wakazuki S."/>
            <person name="Weng J.K."/>
            <person name="Willats W.W."/>
            <person name="Wipf D."/>
            <person name="Wolf P.G."/>
            <person name="Yang L."/>
            <person name="Zimmer A.D."/>
            <person name="Zhu Q."/>
            <person name="Mitros T."/>
            <person name="Hellsten U."/>
            <person name="Loque D."/>
            <person name="Otillar R."/>
            <person name="Salamov A."/>
            <person name="Schmutz J."/>
            <person name="Shapiro H."/>
            <person name="Lindquist E."/>
            <person name="Lucas S."/>
            <person name="Rokhsar D."/>
            <person name="Grigoriev I.V."/>
        </authorList>
    </citation>
    <scope>NUCLEOTIDE SEQUENCE [LARGE SCALE GENOMIC DNA]</scope>
</reference>
<evidence type="ECO:0000313" key="5">
    <source>
        <dbReference type="Proteomes" id="UP000001514"/>
    </source>
</evidence>
<keyword evidence="5" id="KW-1185">Reference proteome</keyword>
<dbReference type="EMBL" id="GL377575">
    <property type="protein sequence ID" value="EFJ30813.1"/>
    <property type="molecule type" value="Genomic_DNA"/>
</dbReference>
<dbReference type="OMA" id="KMWRREM"/>